<proteinExistence type="inferred from homology"/>
<dbReference type="Gene3D" id="3.40.50.2000">
    <property type="entry name" value="Glycogen Phosphorylase B"/>
    <property type="match status" value="1"/>
</dbReference>
<comment type="similarity">
    <text evidence="1">Belongs to the UDP-glycosyltransferase family.</text>
</comment>
<dbReference type="Proteomes" id="UP000605970">
    <property type="component" value="Unassembled WGS sequence"/>
</dbReference>
<dbReference type="OrthoDB" id="5899257at2759"/>
<keyword evidence="4" id="KW-0808">Transferase</keyword>
<comment type="caution">
    <text evidence="5">The sequence shown here is derived from an EMBL/GenBank/DDBJ whole genome shotgun (WGS) entry which is preliminary data.</text>
</comment>
<name>A0A8S9ZEV4_9BILA</name>
<evidence type="ECO:0000256" key="3">
    <source>
        <dbReference type="ARBA" id="ARBA00022676"/>
    </source>
</evidence>
<evidence type="ECO:0000313" key="6">
    <source>
        <dbReference type="Proteomes" id="UP000605970"/>
    </source>
</evidence>
<evidence type="ECO:0000256" key="4">
    <source>
        <dbReference type="ARBA" id="ARBA00022679"/>
    </source>
</evidence>
<gene>
    <name evidence="5" type="ORF">Mgra_00008724</name>
</gene>
<dbReference type="InterPro" id="IPR050271">
    <property type="entry name" value="UDP-glycosyltransferase"/>
</dbReference>
<evidence type="ECO:0000313" key="5">
    <source>
        <dbReference type="EMBL" id="KAF7631017.1"/>
    </source>
</evidence>
<dbReference type="GO" id="GO:0015020">
    <property type="term" value="F:glucuronosyltransferase activity"/>
    <property type="evidence" value="ECO:0007669"/>
    <property type="project" value="UniProtKB-EC"/>
</dbReference>
<evidence type="ECO:0000256" key="1">
    <source>
        <dbReference type="ARBA" id="ARBA00009995"/>
    </source>
</evidence>
<dbReference type="EMBL" id="JABEBT010000121">
    <property type="protein sequence ID" value="KAF7631017.1"/>
    <property type="molecule type" value="Genomic_DNA"/>
</dbReference>
<dbReference type="PANTHER" id="PTHR48043:SF145">
    <property type="entry name" value="FI06409P-RELATED"/>
    <property type="match status" value="1"/>
</dbReference>
<dbReference type="PANTHER" id="PTHR48043">
    <property type="entry name" value="EG:EG0003.4 PROTEIN-RELATED"/>
    <property type="match status" value="1"/>
</dbReference>
<dbReference type="SUPFAM" id="SSF53756">
    <property type="entry name" value="UDP-Glycosyltransferase/glycogen phosphorylase"/>
    <property type="match status" value="1"/>
</dbReference>
<sequence length="252" mass="29607">MAGSFAVFEELGIKNTFDISASIFAPEYLQFLDINVLNFQIPDMTSAKPNDWNKENKIKENRFKEILKKHEIRNNETKKLFKNNSKDYFNKLFELRGIKKEKIPEIKNLFKNIKYHFLNQNIFGNFKEFPTNNKLIYIGGIIVENRGILLNKIKNEKKQQNCVVFVSFGTVNLTKGMVEDNVEGMLNLFKKFDQCIFKVRIEGKYLKYSKKNLKLLTNMLNNNIYYLAKENTKLFISHCGQNSINEVIFNLI</sequence>
<reference evidence="5" key="1">
    <citation type="journal article" date="2020" name="Ecol. Evol.">
        <title>Genome structure and content of the rice root-knot nematode (Meloidogyne graminicola).</title>
        <authorList>
            <person name="Phan N.T."/>
            <person name="Danchin E.G.J."/>
            <person name="Klopp C."/>
            <person name="Perfus-Barbeoch L."/>
            <person name="Kozlowski D.K."/>
            <person name="Koutsovoulos G.D."/>
            <person name="Lopez-Roques C."/>
            <person name="Bouchez O."/>
            <person name="Zahm M."/>
            <person name="Besnard G."/>
            <person name="Bellafiore S."/>
        </authorList>
    </citation>
    <scope>NUCLEOTIDE SEQUENCE</scope>
    <source>
        <strain evidence="5">VN-18</strain>
    </source>
</reference>
<accession>A0A8S9ZEV4</accession>
<evidence type="ECO:0000256" key="2">
    <source>
        <dbReference type="ARBA" id="ARBA00012544"/>
    </source>
</evidence>
<keyword evidence="6" id="KW-1185">Reference proteome</keyword>
<dbReference type="EC" id="2.4.1.17" evidence="2"/>
<dbReference type="AlphaFoldDB" id="A0A8S9ZEV4"/>
<organism evidence="5 6">
    <name type="scientific">Meloidogyne graminicola</name>
    <dbReference type="NCBI Taxonomy" id="189291"/>
    <lineage>
        <taxon>Eukaryota</taxon>
        <taxon>Metazoa</taxon>
        <taxon>Ecdysozoa</taxon>
        <taxon>Nematoda</taxon>
        <taxon>Chromadorea</taxon>
        <taxon>Rhabditida</taxon>
        <taxon>Tylenchina</taxon>
        <taxon>Tylenchomorpha</taxon>
        <taxon>Tylenchoidea</taxon>
        <taxon>Meloidogynidae</taxon>
        <taxon>Meloidogyninae</taxon>
        <taxon>Meloidogyne</taxon>
    </lineage>
</organism>
<protein>
    <recommendedName>
        <fullName evidence="2">glucuronosyltransferase</fullName>
        <ecNumber evidence="2">2.4.1.17</ecNumber>
    </recommendedName>
</protein>
<keyword evidence="3" id="KW-0328">Glycosyltransferase</keyword>